<proteinExistence type="predicted"/>
<dbReference type="Gene3D" id="3.30.730.10">
    <property type="entry name" value="AP2/ERF domain"/>
    <property type="match status" value="1"/>
</dbReference>
<keyword evidence="3" id="KW-0238">DNA-binding</keyword>
<keyword evidence="2" id="KW-0805">Transcription regulation</keyword>
<evidence type="ECO:0000256" key="1">
    <source>
        <dbReference type="ARBA" id="ARBA00004123"/>
    </source>
</evidence>
<keyword evidence="4" id="KW-0804">Transcription</keyword>
<name>A0AAV1WJG8_LUPLU</name>
<evidence type="ECO:0000259" key="7">
    <source>
        <dbReference type="PROSITE" id="PS51032"/>
    </source>
</evidence>
<dbReference type="InterPro" id="IPR016177">
    <property type="entry name" value="DNA-bd_dom_sf"/>
</dbReference>
<evidence type="ECO:0000256" key="2">
    <source>
        <dbReference type="ARBA" id="ARBA00023015"/>
    </source>
</evidence>
<feature type="region of interest" description="Disordered" evidence="6">
    <location>
        <begin position="48"/>
        <end position="128"/>
    </location>
</feature>
<evidence type="ECO:0000256" key="4">
    <source>
        <dbReference type="ARBA" id="ARBA00023163"/>
    </source>
</evidence>
<dbReference type="SMART" id="SM00380">
    <property type="entry name" value="AP2"/>
    <property type="match status" value="1"/>
</dbReference>
<dbReference type="Pfam" id="PF00847">
    <property type="entry name" value="AP2"/>
    <property type="match status" value="1"/>
</dbReference>
<dbReference type="InterPro" id="IPR050913">
    <property type="entry name" value="AP2/ERF_ERF"/>
</dbReference>
<accession>A0AAV1WJG8</accession>
<dbReference type="PRINTS" id="PR00367">
    <property type="entry name" value="ETHRSPELEMNT"/>
</dbReference>
<dbReference type="PIRSF" id="PIRSF038123">
    <property type="entry name" value="PTI6"/>
    <property type="match status" value="1"/>
</dbReference>
<comment type="subcellular location">
    <subcellularLocation>
        <location evidence="1">Nucleus</location>
    </subcellularLocation>
</comment>
<evidence type="ECO:0000256" key="5">
    <source>
        <dbReference type="ARBA" id="ARBA00023242"/>
    </source>
</evidence>
<sequence>MSVQSILKLQETERSHFEGDPPCKTQNKVLLHHRRRKKLLRIILTDHDATDSDSSGDDENSPKLRRVKREITHVTINSSSSRSSSTTTSPFTTPSSSLSSGHNPTRFKRRMTQLKRNVTGASRRRGQFRGVRQRPWGRWTAEIRDPNQRKRVWLGTFDTAEEAAAVYDEAAVKLKGPKAVTNFPLAAQEKMGEVAAAAAPVSRDGFASPTSVLANDGDTTPFDGFRYDVVDAFGFDIDVPLSLTDVNTVMLSQRFGNVEFGDFDVDEFLTWPT</sequence>
<dbReference type="GO" id="GO:0003677">
    <property type="term" value="F:DNA binding"/>
    <property type="evidence" value="ECO:0007669"/>
    <property type="project" value="UniProtKB-KW"/>
</dbReference>
<dbReference type="InterPro" id="IPR001471">
    <property type="entry name" value="AP2/ERF_dom"/>
</dbReference>
<evidence type="ECO:0000256" key="6">
    <source>
        <dbReference type="SAM" id="MobiDB-lite"/>
    </source>
</evidence>
<feature type="compositionally biased region" description="Low complexity" evidence="6">
    <location>
        <begin position="78"/>
        <end position="100"/>
    </location>
</feature>
<dbReference type="Proteomes" id="UP001497480">
    <property type="component" value="Unassembled WGS sequence"/>
</dbReference>
<dbReference type="GO" id="GO:0003700">
    <property type="term" value="F:DNA-binding transcription factor activity"/>
    <property type="evidence" value="ECO:0007669"/>
    <property type="project" value="InterPro"/>
</dbReference>
<dbReference type="PROSITE" id="PS51032">
    <property type="entry name" value="AP2_ERF"/>
    <property type="match status" value="1"/>
</dbReference>
<gene>
    <name evidence="8" type="ORF">LLUT_LOCUS10026</name>
</gene>
<evidence type="ECO:0000313" key="8">
    <source>
        <dbReference type="EMBL" id="CAL0308966.1"/>
    </source>
</evidence>
<evidence type="ECO:0000313" key="9">
    <source>
        <dbReference type="Proteomes" id="UP001497480"/>
    </source>
</evidence>
<dbReference type="CDD" id="cd00018">
    <property type="entry name" value="AP2"/>
    <property type="match status" value="1"/>
</dbReference>
<feature type="domain" description="AP2/ERF" evidence="7">
    <location>
        <begin position="127"/>
        <end position="184"/>
    </location>
</feature>
<evidence type="ECO:0000256" key="3">
    <source>
        <dbReference type="ARBA" id="ARBA00023125"/>
    </source>
</evidence>
<keyword evidence="9" id="KW-1185">Reference proteome</keyword>
<keyword evidence="5" id="KW-0539">Nucleus</keyword>
<protein>
    <recommendedName>
        <fullName evidence="7">AP2/ERF domain-containing protein</fullName>
    </recommendedName>
</protein>
<dbReference type="PANTHER" id="PTHR31194">
    <property type="entry name" value="SHN SHINE , DNA BINDING / TRANSCRIPTION FACTOR"/>
    <property type="match status" value="1"/>
</dbReference>
<dbReference type="SUPFAM" id="SSF54171">
    <property type="entry name" value="DNA-binding domain"/>
    <property type="match status" value="1"/>
</dbReference>
<comment type="caution">
    <text evidence="8">The sequence shown here is derived from an EMBL/GenBank/DDBJ whole genome shotgun (WGS) entry which is preliminary data.</text>
</comment>
<reference evidence="8 9" key="1">
    <citation type="submission" date="2024-03" db="EMBL/GenBank/DDBJ databases">
        <authorList>
            <person name="Martinez-Hernandez J."/>
        </authorList>
    </citation>
    <scope>NUCLEOTIDE SEQUENCE [LARGE SCALE GENOMIC DNA]</scope>
</reference>
<dbReference type="EMBL" id="CAXHTB010000007">
    <property type="protein sequence ID" value="CAL0308966.1"/>
    <property type="molecule type" value="Genomic_DNA"/>
</dbReference>
<dbReference type="PANTHER" id="PTHR31194:SF166">
    <property type="entry name" value="PATHOGENESIS-RELATED GENES TRANSCRIPTIONAL ACTIVATOR PTI6"/>
    <property type="match status" value="1"/>
</dbReference>
<dbReference type="AlphaFoldDB" id="A0AAV1WJG8"/>
<dbReference type="InterPro" id="IPR036955">
    <property type="entry name" value="AP2/ERF_dom_sf"/>
</dbReference>
<organism evidence="8 9">
    <name type="scientific">Lupinus luteus</name>
    <name type="common">European yellow lupine</name>
    <dbReference type="NCBI Taxonomy" id="3873"/>
    <lineage>
        <taxon>Eukaryota</taxon>
        <taxon>Viridiplantae</taxon>
        <taxon>Streptophyta</taxon>
        <taxon>Embryophyta</taxon>
        <taxon>Tracheophyta</taxon>
        <taxon>Spermatophyta</taxon>
        <taxon>Magnoliopsida</taxon>
        <taxon>eudicotyledons</taxon>
        <taxon>Gunneridae</taxon>
        <taxon>Pentapetalae</taxon>
        <taxon>rosids</taxon>
        <taxon>fabids</taxon>
        <taxon>Fabales</taxon>
        <taxon>Fabaceae</taxon>
        <taxon>Papilionoideae</taxon>
        <taxon>50 kb inversion clade</taxon>
        <taxon>genistoids sensu lato</taxon>
        <taxon>core genistoids</taxon>
        <taxon>Genisteae</taxon>
        <taxon>Lupinus</taxon>
    </lineage>
</organism>
<dbReference type="FunFam" id="3.30.730.10:FF:000001">
    <property type="entry name" value="Ethylene-responsive transcription factor 2"/>
    <property type="match status" value="1"/>
</dbReference>
<dbReference type="GO" id="GO:0005634">
    <property type="term" value="C:nucleus"/>
    <property type="evidence" value="ECO:0007669"/>
    <property type="project" value="UniProtKB-SubCell"/>
</dbReference>